<evidence type="ECO:0000313" key="2">
    <source>
        <dbReference type="Proteomes" id="UP001062846"/>
    </source>
</evidence>
<dbReference type="Proteomes" id="UP001062846">
    <property type="component" value="Chromosome 2"/>
</dbReference>
<comment type="caution">
    <text evidence="1">The sequence shown here is derived from an EMBL/GenBank/DDBJ whole genome shotgun (WGS) entry which is preliminary data.</text>
</comment>
<evidence type="ECO:0000313" key="1">
    <source>
        <dbReference type="EMBL" id="KAI8566788.1"/>
    </source>
</evidence>
<keyword evidence="2" id="KW-1185">Reference proteome</keyword>
<dbReference type="EMBL" id="CM046389">
    <property type="protein sequence ID" value="KAI8566788.1"/>
    <property type="molecule type" value="Genomic_DNA"/>
</dbReference>
<protein>
    <submittedName>
        <fullName evidence="1">Uncharacterized protein</fullName>
    </submittedName>
</protein>
<reference evidence="1" key="1">
    <citation type="submission" date="2022-02" db="EMBL/GenBank/DDBJ databases">
        <title>Plant Genome Project.</title>
        <authorList>
            <person name="Zhang R.-G."/>
        </authorList>
    </citation>
    <scope>NUCLEOTIDE SEQUENCE</scope>
    <source>
        <strain evidence="1">AT1</strain>
    </source>
</reference>
<gene>
    <name evidence="1" type="ORF">RHMOL_Rhmol02G0069200</name>
</gene>
<accession>A0ACC0PPQ0</accession>
<name>A0ACC0PPQ0_RHOML</name>
<proteinExistence type="predicted"/>
<organism evidence="1 2">
    <name type="scientific">Rhododendron molle</name>
    <name type="common">Chinese azalea</name>
    <name type="synonym">Azalea mollis</name>
    <dbReference type="NCBI Taxonomy" id="49168"/>
    <lineage>
        <taxon>Eukaryota</taxon>
        <taxon>Viridiplantae</taxon>
        <taxon>Streptophyta</taxon>
        <taxon>Embryophyta</taxon>
        <taxon>Tracheophyta</taxon>
        <taxon>Spermatophyta</taxon>
        <taxon>Magnoliopsida</taxon>
        <taxon>eudicotyledons</taxon>
        <taxon>Gunneridae</taxon>
        <taxon>Pentapetalae</taxon>
        <taxon>asterids</taxon>
        <taxon>Ericales</taxon>
        <taxon>Ericaceae</taxon>
        <taxon>Ericoideae</taxon>
        <taxon>Rhodoreae</taxon>
        <taxon>Rhododendron</taxon>
    </lineage>
</organism>
<sequence>MFFFVRNLVFNNAVPVTREVGDGIKTKVAIWMKTKFDIRIYTVEEFKGFLDGIRKLKL</sequence>